<dbReference type="Pfam" id="PF07336">
    <property type="entry name" value="ABATE"/>
    <property type="match status" value="1"/>
</dbReference>
<dbReference type="SUPFAM" id="SSF160904">
    <property type="entry name" value="Jann2411-like"/>
    <property type="match status" value="1"/>
</dbReference>
<feature type="domain" description="Zinc finger CGNR" evidence="1">
    <location>
        <begin position="134"/>
        <end position="166"/>
    </location>
</feature>
<evidence type="ECO:0000313" key="3">
    <source>
        <dbReference type="Proteomes" id="UP001595872"/>
    </source>
</evidence>
<reference evidence="3" key="1">
    <citation type="journal article" date="2019" name="Int. J. Syst. Evol. Microbiol.">
        <title>The Global Catalogue of Microorganisms (GCM) 10K type strain sequencing project: providing services to taxonomists for standard genome sequencing and annotation.</title>
        <authorList>
            <consortium name="The Broad Institute Genomics Platform"/>
            <consortium name="The Broad Institute Genome Sequencing Center for Infectious Disease"/>
            <person name="Wu L."/>
            <person name="Ma J."/>
        </authorList>
    </citation>
    <scope>NUCLEOTIDE SEQUENCE [LARGE SCALE GENOMIC DNA]</scope>
    <source>
        <strain evidence="3">KLKA75</strain>
    </source>
</reference>
<dbReference type="InterPro" id="IPR010852">
    <property type="entry name" value="ABATE"/>
</dbReference>
<dbReference type="RefSeq" id="WP_378251672.1">
    <property type="nucleotide sequence ID" value="NZ_JBHSIT010000001.1"/>
</dbReference>
<organism evidence="2 3">
    <name type="scientific">Actinomadura gamaensis</name>
    <dbReference type="NCBI Taxonomy" id="1763541"/>
    <lineage>
        <taxon>Bacteria</taxon>
        <taxon>Bacillati</taxon>
        <taxon>Actinomycetota</taxon>
        <taxon>Actinomycetes</taxon>
        <taxon>Streptosporangiales</taxon>
        <taxon>Thermomonosporaceae</taxon>
        <taxon>Actinomadura</taxon>
    </lineage>
</organism>
<evidence type="ECO:0000259" key="1">
    <source>
        <dbReference type="Pfam" id="PF11706"/>
    </source>
</evidence>
<dbReference type="PANTHER" id="PTHR35525:SF3">
    <property type="entry name" value="BLL6575 PROTEIN"/>
    <property type="match status" value="1"/>
</dbReference>
<protein>
    <submittedName>
        <fullName evidence="2">ABATE domain-containing protein</fullName>
    </submittedName>
</protein>
<keyword evidence="3" id="KW-1185">Reference proteome</keyword>
<dbReference type="Pfam" id="PF11706">
    <property type="entry name" value="zf-CGNR"/>
    <property type="match status" value="1"/>
</dbReference>
<dbReference type="Proteomes" id="UP001595872">
    <property type="component" value="Unassembled WGS sequence"/>
</dbReference>
<dbReference type="InterPro" id="IPR021005">
    <property type="entry name" value="Znf_CGNR"/>
</dbReference>
<dbReference type="InterPro" id="IPR023286">
    <property type="entry name" value="ABATE_dom_sf"/>
</dbReference>
<name>A0ABV9TPC3_9ACTN</name>
<dbReference type="PANTHER" id="PTHR35525">
    <property type="entry name" value="BLL6575 PROTEIN"/>
    <property type="match status" value="1"/>
</dbReference>
<dbReference type="Gene3D" id="1.10.3300.10">
    <property type="entry name" value="Jann2411-like domain"/>
    <property type="match status" value="1"/>
</dbReference>
<sequence>MDLASYADLAIDLVNSGHRPDGDGLRDLDRLRELLAGRPHLGGTLRQRDLDGMRELRGQLRAVFGASAAGDHELAAERLNELLIQHPVHPQLSAHDGQAWHLHLNDSGAVADIYAARAAMGLAVRVAEHGMDGLRLCRADGCGLAFLAPGGERSGRYCSPECAGRRPSVAAAVDAPGRVRVTASL</sequence>
<evidence type="ECO:0000313" key="2">
    <source>
        <dbReference type="EMBL" id="MFC4905942.1"/>
    </source>
</evidence>
<comment type="caution">
    <text evidence="2">The sequence shown here is derived from an EMBL/GenBank/DDBJ whole genome shotgun (WGS) entry which is preliminary data.</text>
</comment>
<proteinExistence type="predicted"/>
<gene>
    <name evidence="2" type="ORF">ACFPCY_01295</name>
</gene>
<dbReference type="EMBL" id="JBHSIT010000001">
    <property type="protein sequence ID" value="MFC4905942.1"/>
    <property type="molecule type" value="Genomic_DNA"/>
</dbReference>
<accession>A0ABV9TPC3</accession>